<evidence type="ECO:0000256" key="2">
    <source>
        <dbReference type="SAM" id="SignalP"/>
    </source>
</evidence>
<organism evidence="4 5">
    <name type="scientific">Clydaea vesicula</name>
    <dbReference type="NCBI Taxonomy" id="447962"/>
    <lineage>
        <taxon>Eukaryota</taxon>
        <taxon>Fungi</taxon>
        <taxon>Fungi incertae sedis</taxon>
        <taxon>Chytridiomycota</taxon>
        <taxon>Chytridiomycota incertae sedis</taxon>
        <taxon>Chytridiomycetes</taxon>
        <taxon>Lobulomycetales</taxon>
        <taxon>Lobulomycetaceae</taxon>
        <taxon>Clydaea</taxon>
    </lineage>
</organism>
<dbReference type="Gene3D" id="2.60.40.1210">
    <property type="entry name" value="Cellobiose dehydrogenase, cytochrome domain"/>
    <property type="match status" value="1"/>
</dbReference>
<reference evidence="4" key="1">
    <citation type="submission" date="2020-05" db="EMBL/GenBank/DDBJ databases">
        <title>Phylogenomic resolution of chytrid fungi.</title>
        <authorList>
            <person name="Stajich J.E."/>
            <person name="Amses K."/>
            <person name="Simmons R."/>
            <person name="Seto K."/>
            <person name="Myers J."/>
            <person name="Bonds A."/>
            <person name="Quandt C.A."/>
            <person name="Barry K."/>
            <person name="Liu P."/>
            <person name="Grigoriev I."/>
            <person name="Longcore J.E."/>
            <person name="James T.Y."/>
        </authorList>
    </citation>
    <scope>NUCLEOTIDE SEQUENCE</scope>
    <source>
        <strain evidence="4">JEL0476</strain>
    </source>
</reference>
<feature type="domain" description="DOMON" evidence="3">
    <location>
        <begin position="33"/>
        <end position="145"/>
    </location>
</feature>
<dbReference type="AlphaFoldDB" id="A0AAD5Y4B0"/>
<evidence type="ECO:0000259" key="3">
    <source>
        <dbReference type="Pfam" id="PF03351"/>
    </source>
</evidence>
<feature type="region of interest" description="Disordered" evidence="1">
    <location>
        <begin position="313"/>
        <end position="338"/>
    </location>
</feature>
<name>A0AAD5Y4B0_9FUNG</name>
<feature type="signal peptide" evidence="2">
    <location>
        <begin position="1"/>
        <end position="19"/>
    </location>
</feature>
<keyword evidence="2" id="KW-0732">Signal</keyword>
<keyword evidence="5" id="KW-1185">Reference proteome</keyword>
<evidence type="ECO:0000256" key="1">
    <source>
        <dbReference type="SAM" id="MobiDB-lite"/>
    </source>
</evidence>
<accession>A0AAD5Y4B0</accession>
<feature type="chain" id="PRO_5042296803" description="DOMON domain-containing protein" evidence="2">
    <location>
        <begin position="20"/>
        <end position="359"/>
    </location>
</feature>
<evidence type="ECO:0000313" key="5">
    <source>
        <dbReference type="Proteomes" id="UP001211065"/>
    </source>
</evidence>
<dbReference type="SUPFAM" id="SSF49344">
    <property type="entry name" value="CBD9-like"/>
    <property type="match status" value="1"/>
</dbReference>
<sequence length="359" mass="41569">MNLSVLAFLLLLTLVSTQAICSDSREFCLFSKEEDQQVRFKLVANQKLGYVAVGFGRSMDDAKIFAASVVNGKVKLTTRYSSSHSEPEIKKNVANAINTKNEGDAGLYRYFFLVTYEILGFSVEFTVPKSELKYTGGQLDLIWAFSEDEQDGNSISYHGENKGTNKANLFSSSSDFDYKATTSNLAQQSLNSEYFDNESDEEDYNSYGNRKYKHHNRYSKYNKHYHHKKHYKKKYYINLDDDGDSSDEELDDFNNDFNERGIGNQNFDVEGSYSDNYGYENKKHGGYGRVKRYGYKKHKKYGYNNHYDRHHHKYKHNKYGGTSKNQSNKKHDDYEVKKDSKKSYFLAEEASLSDFDALH</sequence>
<comment type="caution">
    <text evidence="4">The sequence shown here is derived from an EMBL/GenBank/DDBJ whole genome shotgun (WGS) entry which is preliminary data.</text>
</comment>
<dbReference type="Pfam" id="PF03351">
    <property type="entry name" value="DOMON"/>
    <property type="match status" value="1"/>
</dbReference>
<protein>
    <recommendedName>
        <fullName evidence="3">DOMON domain-containing protein</fullName>
    </recommendedName>
</protein>
<proteinExistence type="predicted"/>
<evidence type="ECO:0000313" key="4">
    <source>
        <dbReference type="EMBL" id="KAJ3228453.1"/>
    </source>
</evidence>
<gene>
    <name evidence="4" type="ORF">HK099_000008</name>
</gene>
<dbReference type="InterPro" id="IPR005018">
    <property type="entry name" value="DOMON_domain"/>
</dbReference>
<dbReference type="Proteomes" id="UP001211065">
    <property type="component" value="Unassembled WGS sequence"/>
</dbReference>
<dbReference type="EMBL" id="JADGJW010000001">
    <property type="protein sequence ID" value="KAJ3228453.1"/>
    <property type="molecule type" value="Genomic_DNA"/>
</dbReference>
<feature type="compositionally biased region" description="Basic and acidic residues" evidence="1">
    <location>
        <begin position="329"/>
        <end position="338"/>
    </location>
</feature>